<evidence type="ECO:0000313" key="2">
    <source>
        <dbReference type="Proteomes" id="UP000289323"/>
    </source>
</evidence>
<protein>
    <submittedName>
        <fullName evidence="1">E923e9ae-460d-443c-a31e-1c381a4e674a</fullName>
    </submittedName>
</protein>
<accession>A0A3S4AML2</accession>
<sequence>MESVKSTLSLLVDIAQLEEGAAAKPQHDGNNPDLVVFAPGVGLKTLRFRDEDVTGSIDGYVGTEQGSLRYTTAFLAPTLEANIVSLAEARRLDLDVREPESMLETVYFDFGTRRPGKSVGTATLQWNAGPQEDGRFPPLSIVCDVCENATVKLILGKPFLEEKARRWRRRGGVSP</sequence>
<organism evidence="1 2">
    <name type="scientific">Thermothielavioides terrestris</name>
    <dbReference type="NCBI Taxonomy" id="2587410"/>
    <lineage>
        <taxon>Eukaryota</taxon>
        <taxon>Fungi</taxon>
        <taxon>Dikarya</taxon>
        <taxon>Ascomycota</taxon>
        <taxon>Pezizomycotina</taxon>
        <taxon>Sordariomycetes</taxon>
        <taxon>Sordariomycetidae</taxon>
        <taxon>Sordariales</taxon>
        <taxon>Chaetomiaceae</taxon>
        <taxon>Thermothielavioides</taxon>
    </lineage>
</organism>
<name>A0A3S4AML2_9PEZI</name>
<evidence type="ECO:0000313" key="1">
    <source>
        <dbReference type="EMBL" id="SPQ21474.1"/>
    </source>
</evidence>
<proteinExistence type="predicted"/>
<dbReference type="AlphaFoldDB" id="A0A3S4AML2"/>
<dbReference type="EMBL" id="OUUZ01000008">
    <property type="protein sequence ID" value="SPQ21474.1"/>
    <property type="molecule type" value="Genomic_DNA"/>
</dbReference>
<reference evidence="1 2" key="1">
    <citation type="submission" date="2018-04" db="EMBL/GenBank/DDBJ databases">
        <authorList>
            <person name="Huttner S."/>
            <person name="Dainat J."/>
        </authorList>
    </citation>
    <scope>NUCLEOTIDE SEQUENCE [LARGE SCALE GENOMIC DNA]</scope>
</reference>
<dbReference type="Proteomes" id="UP000289323">
    <property type="component" value="Unassembled WGS sequence"/>
</dbReference>
<gene>
    <name evidence="1" type="ORF">TT172_LOCUS3893</name>
</gene>